<proteinExistence type="predicted"/>
<reference evidence="2" key="2">
    <citation type="journal article" date="2018" name="Plant J.">
        <title>The Sorghum bicolor reference genome: improved assembly, gene annotations, a transcriptome atlas, and signatures of genome organization.</title>
        <authorList>
            <person name="McCormick R.F."/>
            <person name="Truong S.K."/>
            <person name="Sreedasyam A."/>
            <person name="Jenkins J."/>
            <person name="Shu S."/>
            <person name="Sims D."/>
            <person name="Kennedy M."/>
            <person name="Amirebrahimi M."/>
            <person name="Weers B.D."/>
            <person name="McKinley B."/>
            <person name="Mattison A."/>
            <person name="Morishige D.T."/>
            <person name="Grimwood J."/>
            <person name="Schmutz J."/>
            <person name="Mullet J.E."/>
        </authorList>
    </citation>
    <scope>NUCLEOTIDE SEQUENCE [LARGE SCALE GENOMIC DNA]</scope>
    <source>
        <strain evidence="2">cv. BTx623</strain>
    </source>
</reference>
<dbReference type="InParanoid" id="A0A1Z5R370"/>
<sequence length="73" mass="8271">MNKQTKVTVTNGSCTNETTDSSCGYSLEEHLKVDIIFCQYARDKKWFSMMNTSQSARRSRKLGQCVCVSNVQP</sequence>
<dbReference type="AlphaFoldDB" id="A0A1Z5R370"/>
<evidence type="ECO:0000313" key="1">
    <source>
        <dbReference type="EMBL" id="OQU77816.1"/>
    </source>
</evidence>
<dbReference type="Gramene" id="OQU77816">
    <property type="protein sequence ID" value="OQU77816"/>
    <property type="gene ID" value="SORBI_3009G107080"/>
</dbReference>
<organism evidence="1 2">
    <name type="scientific">Sorghum bicolor</name>
    <name type="common">Sorghum</name>
    <name type="synonym">Sorghum vulgare</name>
    <dbReference type="NCBI Taxonomy" id="4558"/>
    <lineage>
        <taxon>Eukaryota</taxon>
        <taxon>Viridiplantae</taxon>
        <taxon>Streptophyta</taxon>
        <taxon>Embryophyta</taxon>
        <taxon>Tracheophyta</taxon>
        <taxon>Spermatophyta</taxon>
        <taxon>Magnoliopsida</taxon>
        <taxon>Liliopsida</taxon>
        <taxon>Poales</taxon>
        <taxon>Poaceae</taxon>
        <taxon>PACMAD clade</taxon>
        <taxon>Panicoideae</taxon>
        <taxon>Andropogonodae</taxon>
        <taxon>Andropogoneae</taxon>
        <taxon>Sorghinae</taxon>
        <taxon>Sorghum</taxon>
    </lineage>
</organism>
<evidence type="ECO:0000313" key="2">
    <source>
        <dbReference type="Proteomes" id="UP000000768"/>
    </source>
</evidence>
<reference evidence="1 2" key="1">
    <citation type="journal article" date="2009" name="Nature">
        <title>The Sorghum bicolor genome and the diversification of grasses.</title>
        <authorList>
            <person name="Paterson A.H."/>
            <person name="Bowers J.E."/>
            <person name="Bruggmann R."/>
            <person name="Dubchak I."/>
            <person name="Grimwood J."/>
            <person name="Gundlach H."/>
            <person name="Haberer G."/>
            <person name="Hellsten U."/>
            <person name="Mitros T."/>
            <person name="Poliakov A."/>
            <person name="Schmutz J."/>
            <person name="Spannagl M."/>
            <person name="Tang H."/>
            <person name="Wang X."/>
            <person name="Wicker T."/>
            <person name="Bharti A.K."/>
            <person name="Chapman J."/>
            <person name="Feltus F.A."/>
            <person name="Gowik U."/>
            <person name="Grigoriev I.V."/>
            <person name="Lyons E."/>
            <person name="Maher C.A."/>
            <person name="Martis M."/>
            <person name="Narechania A."/>
            <person name="Otillar R.P."/>
            <person name="Penning B.W."/>
            <person name="Salamov A.A."/>
            <person name="Wang Y."/>
            <person name="Zhang L."/>
            <person name="Carpita N.C."/>
            <person name="Freeling M."/>
            <person name="Gingle A.R."/>
            <person name="Hash C.T."/>
            <person name="Keller B."/>
            <person name="Klein P."/>
            <person name="Kresovich S."/>
            <person name="McCann M.C."/>
            <person name="Ming R."/>
            <person name="Peterson D.G."/>
            <person name="Mehboob-ur-Rahman"/>
            <person name="Ware D."/>
            <person name="Westhoff P."/>
            <person name="Mayer K.F."/>
            <person name="Messing J."/>
            <person name="Rokhsar D.S."/>
        </authorList>
    </citation>
    <scope>NUCLEOTIDE SEQUENCE [LARGE SCALE GENOMIC DNA]</scope>
    <source>
        <strain evidence="2">cv. BTx623</strain>
    </source>
</reference>
<accession>A0A1Z5R370</accession>
<name>A0A1Z5R370_SORBI</name>
<gene>
    <name evidence="1" type="ORF">SORBI_3009G107080</name>
</gene>
<dbReference type="EMBL" id="CM000768">
    <property type="protein sequence ID" value="OQU77816.1"/>
    <property type="molecule type" value="Genomic_DNA"/>
</dbReference>
<dbReference type="Proteomes" id="UP000000768">
    <property type="component" value="Chromosome 9"/>
</dbReference>
<keyword evidence="2" id="KW-1185">Reference proteome</keyword>
<protein>
    <submittedName>
        <fullName evidence="1">Uncharacterized protein</fullName>
    </submittedName>
</protein>